<dbReference type="eggNOG" id="COG4227">
    <property type="taxonomic scope" value="Bacteria"/>
</dbReference>
<organism evidence="2 4">
    <name type="scientific">Paracoccus halophilus</name>
    <dbReference type="NCBI Taxonomy" id="376733"/>
    <lineage>
        <taxon>Bacteria</taxon>
        <taxon>Pseudomonadati</taxon>
        <taxon>Pseudomonadota</taxon>
        <taxon>Alphaproteobacteria</taxon>
        <taxon>Rhodobacterales</taxon>
        <taxon>Paracoccaceae</taxon>
        <taxon>Paracoccus</taxon>
    </lineage>
</organism>
<keyword evidence="1" id="KW-0175">Coiled coil</keyword>
<evidence type="ECO:0000313" key="5">
    <source>
        <dbReference type="Proteomes" id="UP000182312"/>
    </source>
</evidence>
<dbReference type="Proteomes" id="UP000182312">
    <property type="component" value="Unassembled WGS sequence"/>
</dbReference>
<reference evidence="3 5" key="3">
    <citation type="submission" date="2016-10" db="EMBL/GenBank/DDBJ databases">
        <authorList>
            <person name="de Groot N.N."/>
        </authorList>
    </citation>
    <scope>NUCLEOTIDE SEQUENCE [LARGE SCALE GENOMIC DNA]</scope>
    <source>
        <strain evidence="3 5">CGMCC 1.6117</strain>
    </source>
</reference>
<dbReference type="STRING" id="376733.SAMN04487972_12060"/>
<evidence type="ECO:0000313" key="3">
    <source>
        <dbReference type="EMBL" id="SFA58466.1"/>
    </source>
</evidence>
<dbReference type="InterPro" id="IPR021944">
    <property type="entry name" value="DUF3560"/>
</dbReference>
<feature type="coiled-coil region" evidence="1">
    <location>
        <begin position="181"/>
        <end position="208"/>
    </location>
</feature>
<name>A0A099EW12_9RHOB</name>
<sequence>MTNSYEAKQEARRVRLEAAADRAEGRAEAAYKRADMSEAATGIPFGQPILVGHHSEARHRRAIDRASRAMDASVAESKRAGDLRAKAAAVGTGGISADDPEAIDKLKEQLAEAETTQRDMKAANKIVLKWARKGVTGETEGPDFDAYAAALAEVRPIFTPTLARQLITRNMGCIGFAPFQLTNNSANMRRIRQRIEVLEKAATRESRETRWIGGIIITENTDENRLQIAFPGKPDAATRDALKSNGFRWAPSQDAWQRQLTNAAIYAGRRVIAALGLTPEEN</sequence>
<dbReference type="Proteomes" id="UP000029846">
    <property type="component" value="Unassembled WGS sequence"/>
</dbReference>
<evidence type="ECO:0000313" key="2">
    <source>
        <dbReference type="EMBL" id="KGJ02123.1"/>
    </source>
</evidence>
<dbReference type="RefSeq" id="WP_036743888.1">
    <property type="nucleotide sequence ID" value="NZ_FOJO01000020.1"/>
</dbReference>
<evidence type="ECO:0000313" key="4">
    <source>
        <dbReference type="Proteomes" id="UP000029846"/>
    </source>
</evidence>
<proteinExistence type="predicted"/>
<evidence type="ECO:0008006" key="6">
    <source>
        <dbReference type="Google" id="ProtNLM"/>
    </source>
</evidence>
<dbReference type="EMBL" id="JRKN01000045">
    <property type="protein sequence ID" value="KGJ02123.1"/>
    <property type="molecule type" value="Genomic_DNA"/>
</dbReference>
<dbReference type="AlphaFoldDB" id="A0A099EW12"/>
<evidence type="ECO:0000256" key="1">
    <source>
        <dbReference type="SAM" id="Coils"/>
    </source>
</evidence>
<reference evidence="2 4" key="2">
    <citation type="submission" date="2014-10" db="EMBL/GenBank/DDBJ databases">
        <title>Paracoccus sanguinis sp. nov., isolated from clinical specimens of New York State patients.</title>
        <authorList>
            <person name="Mingle L.A."/>
            <person name="Cole J.A."/>
            <person name="Lapierre P."/>
            <person name="Musser K.A."/>
        </authorList>
    </citation>
    <scope>NUCLEOTIDE SEQUENCE [LARGE SCALE GENOMIC DNA]</scope>
    <source>
        <strain evidence="2 4">JCM 14014</strain>
    </source>
</reference>
<gene>
    <name evidence="2" type="ORF">IT41_18355</name>
    <name evidence="3" type="ORF">SAMN04487972_12060</name>
</gene>
<keyword evidence="4" id="KW-1185">Reference proteome</keyword>
<dbReference type="Pfam" id="PF12083">
    <property type="entry name" value="DUF3560"/>
    <property type="match status" value="1"/>
</dbReference>
<dbReference type="OrthoDB" id="9803716at2"/>
<accession>A0A099EW12</accession>
<protein>
    <recommendedName>
        <fullName evidence="6">Conjugal transfer protein TraC</fullName>
    </recommendedName>
</protein>
<reference evidence="2 4" key="1">
    <citation type="submission" date="2014-09" db="EMBL/GenBank/DDBJ databases">
        <authorList>
            <person name="McGinnis J.M."/>
            <person name="Wolfgang W.J."/>
        </authorList>
    </citation>
    <scope>NUCLEOTIDE SEQUENCE [LARGE SCALE GENOMIC DNA]</scope>
    <source>
        <strain evidence="2 4">JCM 14014</strain>
    </source>
</reference>
<dbReference type="EMBL" id="FOJO01000020">
    <property type="protein sequence ID" value="SFA58466.1"/>
    <property type="molecule type" value="Genomic_DNA"/>
</dbReference>
<feature type="coiled-coil region" evidence="1">
    <location>
        <begin position="6"/>
        <end position="33"/>
    </location>
</feature>